<evidence type="ECO:0000313" key="2">
    <source>
        <dbReference type="Proteomes" id="UP000653674"/>
    </source>
</evidence>
<dbReference type="Gene3D" id="3.30.1330.40">
    <property type="entry name" value="RutC-like"/>
    <property type="match status" value="1"/>
</dbReference>
<dbReference type="Proteomes" id="UP000653674">
    <property type="component" value="Unassembled WGS sequence"/>
</dbReference>
<dbReference type="InterPro" id="IPR035959">
    <property type="entry name" value="RutC-like_sf"/>
</dbReference>
<keyword evidence="2" id="KW-1185">Reference proteome</keyword>
<name>A0A8J3PKP7_9ACTN</name>
<dbReference type="InterPro" id="IPR006175">
    <property type="entry name" value="YjgF/YER057c/UK114"/>
</dbReference>
<evidence type="ECO:0000313" key="1">
    <source>
        <dbReference type="EMBL" id="GIG73606.1"/>
    </source>
</evidence>
<proteinExistence type="predicted"/>
<dbReference type="GO" id="GO:0019239">
    <property type="term" value="F:deaminase activity"/>
    <property type="evidence" value="ECO:0007669"/>
    <property type="project" value="TreeGrafter"/>
</dbReference>
<dbReference type="PANTHER" id="PTHR11803:SF39">
    <property type="entry name" value="2-IMINOBUTANOATE_2-IMINOPROPANOATE DEAMINASE"/>
    <property type="match status" value="1"/>
</dbReference>
<reference evidence="1" key="1">
    <citation type="submission" date="2021-01" db="EMBL/GenBank/DDBJ databases">
        <title>Whole genome shotgun sequence of Planosporangium flavigriseum NBRC 105377.</title>
        <authorList>
            <person name="Komaki H."/>
            <person name="Tamura T."/>
        </authorList>
    </citation>
    <scope>NUCLEOTIDE SEQUENCE</scope>
    <source>
        <strain evidence="1">NBRC 105377</strain>
    </source>
</reference>
<dbReference type="EMBL" id="BONU01000010">
    <property type="protein sequence ID" value="GIG73606.1"/>
    <property type="molecule type" value="Genomic_DNA"/>
</dbReference>
<dbReference type="SUPFAM" id="SSF55298">
    <property type="entry name" value="YjgF-like"/>
    <property type="match status" value="1"/>
</dbReference>
<dbReference type="CDD" id="cd00448">
    <property type="entry name" value="YjgF_YER057c_UK114_family"/>
    <property type="match status" value="1"/>
</dbReference>
<sequence>MPASIRIIPHADGQDRPYQAATVHGGVVYPCGQVPVRTDGVVPADFAEQVTVCLDNLERVLHAAGSDLDHLLQLTVYLADLADFDAYNAAYLARLRGRPLPPRTTVQVAGFRGGKRIEISAIAAVASADQGS</sequence>
<dbReference type="PANTHER" id="PTHR11803">
    <property type="entry name" value="2-IMINOBUTANOATE/2-IMINOPROPANOATE DEAMINASE RIDA"/>
    <property type="match status" value="1"/>
</dbReference>
<dbReference type="AlphaFoldDB" id="A0A8J3PKP7"/>
<organism evidence="1 2">
    <name type="scientific">Planosporangium flavigriseum</name>
    <dbReference type="NCBI Taxonomy" id="373681"/>
    <lineage>
        <taxon>Bacteria</taxon>
        <taxon>Bacillati</taxon>
        <taxon>Actinomycetota</taxon>
        <taxon>Actinomycetes</taxon>
        <taxon>Micromonosporales</taxon>
        <taxon>Micromonosporaceae</taxon>
        <taxon>Planosporangium</taxon>
    </lineage>
</organism>
<dbReference type="Pfam" id="PF01042">
    <property type="entry name" value="Ribonuc_L-PSP"/>
    <property type="match status" value="1"/>
</dbReference>
<protein>
    <submittedName>
        <fullName evidence="1">Reactive intermediate/imine deaminase</fullName>
    </submittedName>
</protein>
<dbReference type="GO" id="GO:0005829">
    <property type="term" value="C:cytosol"/>
    <property type="evidence" value="ECO:0007669"/>
    <property type="project" value="TreeGrafter"/>
</dbReference>
<comment type="caution">
    <text evidence="1">The sequence shown here is derived from an EMBL/GenBank/DDBJ whole genome shotgun (WGS) entry which is preliminary data.</text>
</comment>
<accession>A0A8J3PKP7</accession>
<dbReference type="RefSeq" id="WP_168077643.1">
    <property type="nucleotide sequence ID" value="NZ_BAAAQJ010000003.1"/>
</dbReference>
<gene>
    <name evidence="1" type="ORF">Pfl04_20100</name>
</gene>